<dbReference type="InterPro" id="IPR002035">
    <property type="entry name" value="VWF_A"/>
</dbReference>
<comment type="caution">
    <text evidence="4">The sequence shown here is derived from an EMBL/GenBank/DDBJ whole genome shotgun (WGS) entry which is preliminary data.</text>
</comment>
<dbReference type="RefSeq" id="WP_227117088.1">
    <property type="nucleotide sequence ID" value="NZ_JAJCID010000037.1"/>
</dbReference>
<evidence type="ECO:0000313" key="4">
    <source>
        <dbReference type="EMBL" id="MCG4748668.1"/>
    </source>
</evidence>
<feature type="domain" description="VIT" evidence="3">
    <location>
        <begin position="39"/>
        <end position="167"/>
    </location>
</feature>
<dbReference type="Proteomes" id="UP001299608">
    <property type="component" value="Unassembled WGS sequence"/>
</dbReference>
<dbReference type="EMBL" id="JAKNGE010000041">
    <property type="protein sequence ID" value="MCG4748668.1"/>
    <property type="molecule type" value="Genomic_DNA"/>
</dbReference>
<name>A0AAW5BZ85_9FIRM</name>
<evidence type="ECO:0000259" key="3">
    <source>
        <dbReference type="PROSITE" id="PS51468"/>
    </source>
</evidence>
<dbReference type="Pfam" id="PF08487">
    <property type="entry name" value="VIT"/>
    <property type="match status" value="1"/>
</dbReference>
<dbReference type="SUPFAM" id="SSF53300">
    <property type="entry name" value="vWA-like"/>
    <property type="match status" value="1"/>
</dbReference>
<proteinExistence type="predicted"/>
<feature type="chain" id="PRO_5043800896" evidence="1">
    <location>
        <begin position="26"/>
        <end position="681"/>
    </location>
</feature>
<dbReference type="AlphaFoldDB" id="A0AAW5BZ85"/>
<evidence type="ECO:0000256" key="1">
    <source>
        <dbReference type="SAM" id="SignalP"/>
    </source>
</evidence>
<organism evidence="4 5">
    <name type="scientific">Enterocloster aldenensis</name>
    <dbReference type="NCBI Taxonomy" id="358742"/>
    <lineage>
        <taxon>Bacteria</taxon>
        <taxon>Bacillati</taxon>
        <taxon>Bacillota</taxon>
        <taxon>Clostridia</taxon>
        <taxon>Lachnospirales</taxon>
        <taxon>Lachnospiraceae</taxon>
        <taxon>Enterocloster</taxon>
    </lineage>
</organism>
<accession>A0AAW5BZ85</accession>
<feature type="domain" description="VWFA" evidence="2">
    <location>
        <begin position="311"/>
        <end position="483"/>
    </location>
</feature>
<evidence type="ECO:0000259" key="2">
    <source>
        <dbReference type="PROSITE" id="PS50234"/>
    </source>
</evidence>
<dbReference type="PANTHER" id="PTHR45737">
    <property type="entry name" value="VON WILLEBRAND FACTOR A DOMAIN-CONTAINING PROTEIN 5A"/>
    <property type="match status" value="1"/>
</dbReference>
<keyword evidence="1" id="KW-0732">Signal</keyword>
<gene>
    <name evidence="4" type="ORF">L0N08_24960</name>
</gene>
<dbReference type="Gene3D" id="3.40.50.410">
    <property type="entry name" value="von Willebrand factor, type A domain"/>
    <property type="match status" value="1"/>
</dbReference>
<dbReference type="PANTHER" id="PTHR45737:SF6">
    <property type="entry name" value="VON WILLEBRAND FACTOR A DOMAIN-CONTAINING PROTEIN 5A"/>
    <property type="match status" value="1"/>
</dbReference>
<dbReference type="SMART" id="SM00609">
    <property type="entry name" value="VIT"/>
    <property type="match status" value="1"/>
</dbReference>
<dbReference type="PROSITE" id="PS51468">
    <property type="entry name" value="VIT"/>
    <property type="match status" value="1"/>
</dbReference>
<protein>
    <submittedName>
        <fullName evidence="4">VIT and VWA domain-containing protein</fullName>
    </submittedName>
</protein>
<dbReference type="Pfam" id="PF00092">
    <property type="entry name" value="VWA"/>
    <property type="match status" value="1"/>
</dbReference>
<evidence type="ECO:0000313" key="5">
    <source>
        <dbReference type="Proteomes" id="UP001299608"/>
    </source>
</evidence>
<dbReference type="SMART" id="SM00327">
    <property type="entry name" value="VWA"/>
    <property type="match status" value="1"/>
</dbReference>
<dbReference type="InterPro" id="IPR036465">
    <property type="entry name" value="vWFA_dom_sf"/>
</dbReference>
<feature type="signal peptide" evidence="1">
    <location>
        <begin position="1"/>
        <end position="25"/>
    </location>
</feature>
<dbReference type="InterPro" id="IPR013694">
    <property type="entry name" value="VIT"/>
</dbReference>
<reference evidence="4" key="1">
    <citation type="submission" date="2022-01" db="EMBL/GenBank/DDBJ databases">
        <title>Collection of gut derived symbiotic bacterial strains cultured from healthy donors.</title>
        <authorList>
            <person name="Lin H."/>
            <person name="Kohout C."/>
            <person name="Waligurski E."/>
            <person name="Pamer E.G."/>
        </authorList>
    </citation>
    <scope>NUCLEOTIDE SEQUENCE</scope>
    <source>
        <strain evidence="4">DFI.6.55</strain>
    </source>
</reference>
<dbReference type="PROSITE" id="PS50234">
    <property type="entry name" value="VWFA"/>
    <property type="match status" value="1"/>
</dbReference>
<sequence length="681" mass="73108">MKKKKTWLFILSLILLLSLCPAVYGGESGNDLVDKTLAPYFLVEGADPSSDSFPLKDTKVSTTINGVIAETYVTQTYGNEGSVPIHASYVFPASARVSVHGMKMQIGDKTVTARIKEKEEARQEFTAAKSQGKSASLLEQQRPNVFTMKVANIMPGDTVNIELHYTEMLVLTEGTYEFVFPAVVGPRYVSPSSDQKEGGHEWAAAPYQEKNAAPKGTYDIAVSLSTGVPITGLACASHKINVEQPVDSSARIALGDPADYGGDRDFILRWQLAGQAVKSGLMLNTGEKENFFLLMVQPPERVSAEDIPSREYIFVLDVSGSMFGYPLDTAKELIQDMVSNLRETDTFNLILFSNNAICMSPESLPTTDKNVGQAIDLINRQKGGGGTELAPALEKAAGIPMDPRAGTVSRSIVVITDGYMSDEQAIFDIVSGNLDTASFFSFGIGTSVNRYLIDGIARAGGGGSFVVTDPAEAADTARLFETYIHSPVLTDIHVDYDGFDVYDIEPTAIPTLFAQKPIVLFGKWRGRPAGAIHITGKSGTGDYSQTIQVSETAALGTNTAIPYLWARTRVENLMDYGFNGGDEEAVRKEVTALGLDYSMMTSYTSFVAVMDEVCNTTGEGRDVDQPLPLPLHVSDLAVGGGYTIGSEPDILLLAAAAALILILNLRNTTAGSNHAGGKNDG</sequence>